<dbReference type="HOGENOM" id="CLU_2558694_0_0_1"/>
<reference evidence="2" key="1">
    <citation type="journal article" date="2011" name="Nat. Commun.">
        <title>Effector diversification within compartments of the Leptosphaeria maculans genome affected by Repeat-Induced Point mutations.</title>
        <authorList>
            <person name="Rouxel T."/>
            <person name="Grandaubert J."/>
            <person name="Hane J.K."/>
            <person name="Hoede C."/>
            <person name="van de Wouw A.P."/>
            <person name="Couloux A."/>
            <person name="Dominguez V."/>
            <person name="Anthouard V."/>
            <person name="Bally P."/>
            <person name="Bourras S."/>
            <person name="Cozijnsen A.J."/>
            <person name="Ciuffetti L.M."/>
            <person name="Degrave A."/>
            <person name="Dilmaghani A."/>
            <person name="Duret L."/>
            <person name="Fudal I."/>
            <person name="Goodwin S.B."/>
            <person name="Gout L."/>
            <person name="Glaser N."/>
            <person name="Linglin J."/>
            <person name="Kema G.H.J."/>
            <person name="Lapalu N."/>
            <person name="Lawrence C.B."/>
            <person name="May K."/>
            <person name="Meyer M."/>
            <person name="Ollivier B."/>
            <person name="Poulain J."/>
            <person name="Schoch C.L."/>
            <person name="Simon A."/>
            <person name="Spatafora J.W."/>
            <person name="Stachowiak A."/>
            <person name="Turgeon B.G."/>
            <person name="Tyler B.M."/>
            <person name="Vincent D."/>
            <person name="Weissenbach J."/>
            <person name="Amselem J."/>
            <person name="Quesneville H."/>
            <person name="Oliver R.P."/>
            <person name="Wincker P."/>
            <person name="Balesdent M.-H."/>
            <person name="Howlett B.J."/>
        </authorList>
    </citation>
    <scope>NUCLEOTIDE SEQUENCE [LARGE SCALE GENOMIC DNA]</scope>
    <source>
        <strain evidence="2">JN3 / isolate v23.1.3 / race Av1-4-5-6-7-8</strain>
    </source>
</reference>
<dbReference type="AlphaFoldDB" id="E4ZXN3"/>
<proteinExistence type="predicted"/>
<organism evidence="2">
    <name type="scientific">Leptosphaeria maculans (strain JN3 / isolate v23.1.3 / race Av1-4-5-6-7-8)</name>
    <name type="common">Blackleg fungus</name>
    <name type="synonym">Phoma lingam</name>
    <dbReference type="NCBI Taxonomy" id="985895"/>
    <lineage>
        <taxon>Eukaryota</taxon>
        <taxon>Fungi</taxon>
        <taxon>Dikarya</taxon>
        <taxon>Ascomycota</taxon>
        <taxon>Pezizomycotina</taxon>
        <taxon>Dothideomycetes</taxon>
        <taxon>Pleosporomycetidae</taxon>
        <taxon>Pleosporales</taxon>
        <taxon>Pleosporineae</taxon>
        <taxon>Leptosphaeriaceae</taxon>
        <taxon>Plenodomus</taxon>
        <taxon>Plenodomus lingam/Leptosphaeria maculans species complex</taxon>
    </lineage>
</organism>
<dbReference type="Proteomes" id="UP000002668">
    <property type="component" value="Genome"/>
</dbReference>
<name>E4ZXN3_LEPMJ</name>
<dbReference type="EMBL" id="FP929128">
    <property type="protein sequence ID" value="CBX96128.1"/>
    <property type="molecule type" value="Genomic_DNA"/>
</dbReference>
<accession>E4ZXN3</accession>
<evidence type="ECO:0000313" key="1">
    <source>
        <dbReference type="EMBL" id="CBX96128.1"/>
    </source>
</evidence>
<dbReference type="VEuPathDB" id="FungiDB:LEMA_uP110470.1"/>
<sequence>MYAGTLSTSPAALLLPRVYQAPRIIKRASLKIRAEKWFDYGVKAGYGHWFDDEVEVGYGHWVDNEVKSPARDIAPIQSRPLG</sequence>
<protein>
    <submittedName>
        <fullName evidence="1">Predicted protein</fullName>
    </submittedName>
</protein>
<dbReference type="InParanoid" id="E4ZXN3"/>
<evidence type="ECO:0000313" key="2">
    <source>
        <dbReference type="Proteomes" id="UP000002668"/>
    </source>
</evidence>
<gene>
    <name evidence="1" type="ORF">LEMA_uP110470.1</name>
</gene>
<keyword evidence="2" id="KW-1185">Reference proteome</keyword>